<feature type="domain" description="HTH araC/xylS-type" evidence="4">
    <location>
        <begin position="8"/>
        <end position="105"/>
    </location>
</feature>
<keyword evidence="3" id="KW-0804">Transcription</keyword>
<dbReference type="PANTHER" id="PTHR46796">
    <property type="entry name" value="HTH-TYPE TRANSCRIPTIONAL ACTIVATOR RHAS-RELATED"/>
    <property type="match status" value="1"/>
</dbReference>
<gene>
    <name evidence="5" type="ORF">E4L96_02010</name>
</gene>
<sequence length="350" mass="37805">MSQRRRLRRVLDYMEQHLDGPITLAALAEQACLSKFHFERFYCESLGETPLATVRRLRLARGRALLLAGDSVWAASLCCGYGSPQTFARAFQREYGMAPTQARRGSDAGEPHYRLALVDLAPRPVYQLPFADFSPAPSAAFDQLLARAAWTVWSQVEGGLDDAQSGACLERADGMATLRGLRAAALGGGRHVQIRWRGPDRPSSAELRQLAARAAGVRRYRAGPVPLPQRSRVHRAARPVGRLLPAAASGRVDAGHFRNPGNTTASVRRYLGAFTGGARLCPRARHTLPHLENAMLLDRFMLTAATLAALCACATPERAREGAGERSAGAACQVGTHSVPAVALRDGVQP</sequence>
<dbReference type="Proteomes" id="UP000298438">
    <property type="component" value="Unassembled WGS sequence"/>
</dbReference>
<dbReference type="InterPro" id="IPR050204">
    <property type="entry name" value="AraC_XylS_family_regulators"/>
</dbReference>
<dbReference type="EMBL" id="SPVF01000030">
    <property type="protein sequence ID" value="TFW28736.1"/>
    <property type="molecule type" value="Genomic_DNA"/>
</dbReference>
<reference evidence="5 6" key="1">
    <citation type="submission" date="2019-03" db="EMBL/GenBank/DDBJ databases">
        <title>Draft Genome Sequence of Massilia arenosa sp. nov., a Novel Massilia Species Isolated from a Sandy-loam Maize Soil.</title>
        <authorList>
            <person name="Raths R."/>
            <person name="Peta V."/>
            <person name="Bucking H."/>
        </authorList>
    </citation>
    <scope>NUCLEOTIDE SEQUENCE [LARGE SCALE GENOMIC DNA]</scope>
    <source>
        <strain evidence="5 6">MC02</strain>
    </source>
</reference>
<dbReference type="RefSeq" id="WP_135205570.1">
    <property type="nucleotide sequence ID" value="NZ_SPVF01000030.1"/>
</dbReference>
<dbReference type="SMART" id="SM00342">
    <property type="entry name" value="HTH_ARAC"/>
    <property type="match status" value="1"/>
</dbReference>
<dbReference type="AlphaFoldDB" id="A0A4Y9SVG3"/>
<keyword evidence="2" id="KW-0238">DNA-binding</keyword>
<keyword evidence="1" id="KW-0805">Transcription regulation</keyword>
<evidence type="ECO:0000313" key="5">
    <source>
        <dbReference type="EMBL" id="TFW28736.1"/>
    </source>
</evidence>
<protein>
    <submittedName>
        <fullName evidence="5">AraC family transcriptional regulator</fullName>
    </submittedName>
</protein>
<evidence type="ECO:0000256" key="2">
    <source>
        <dbReference type="ARBA" id="ARBA00023125"/>
    </source>
</evidence>
<evidence type="ECO:0000256" key="1">
    <source>
        <dbReference type="ARBA" id="ARBA00023015"/>
    </source>
</evidence>
<dbReference type="InterPro" id="IPR018062">
    <property type="entry name" value="HTH_AraC-typ_CS"/>
</dbReference>
<dbReference type="Pfam" id="PF12833">
    <property type="entry name" value="HTH_18"/>
    <property type="match status" value="1"/>
</dbReference>
<dbReference type="InterPro" id="IPR009057">
    <property type="entry name" value="Homeodomain-like_sf"/>
</dbReference>
<dbReference type="PROSITE" id="PS01124">
    <property type="entry name" value="HTH_ARAC_FAMILY_2"/>
    <property type="match status" value="1"/>
</dbReference>
<dbReference type="GO" id="GO:0003700">
    <property type="term" value="F:DNA-binding transcription factor activity"/>
    <property type="evidence" value="ECO:0007669"/>
    <property type="project" value="InterPro"/>
</dbReference>
<organism evidence="5 6">
    <name type="scientific">Zemynaea arenosa</name>
    <dbReference type="NCBI Taxonomy" id="2561931"/>
    <lineage>
        <taxon>Bacteria</taxon>
        <taxon>Pseudomonadati</taxon>
        <taxon>Pseudomonadota</taxon>
        <taxon>Betaproteobacteria</taxon>
        <taxon>Burkholderiales</taxon>
        <taxon>Oxalobacteraceae</taxon>
        <taxon>Telluria group</taxon>
        <taxon>Zemynaea</taxon>
    </lineage>
</organism>
<name>A0A4Y9SVG3_9BURK</name>
<feature type="non-terminal residue" evidence="5">
    <location>
        <position position="350"/>
    </location>
</feature>
<dbReference type="InterPro" id="IPR018060">
    <property type="entry name" value="HTH_AraC"/>
</dbReference>
<proteinExistence type="predicted"/>
<comment type="caution">
    <text evidence="5">The sequence shown here is derived from an EMBL/GenBank/DDBJ whole genome shotgun (WGS) entry which is preliminary data.</text>
</comment>
<accession>A0A4Y9SVG3</accession>
<dbReference type="Gene3D" id="1.10.10.60">
    <property type="entry name" value="Homeodomain-like"/>
    <property type="match status" value="2"/>
</dbReference>
<dbReference type="GO" id="GO:0043565">
    <property type="term" value="F:sequence-specific DNA binding"/>
    <property type="evidence" value="ECO:0007669"/>
    <property type="project" value="InterPro"/>
</dbReference>
<evidence type="ECO:0000256" key="3">
    <source>
        <dbReference type="ARBA" id="ARBA00023163"/>
    </source>
</evidence>
<evidence type="ECO:0000313" key="6">
    <source>
        <dbReference type="Proteomes" id="UP000298438"/>
    </source>
</evidence>
<keyword evidence="6" id="KW-1185">Reference proteome</keyword>
<dbReference type="PROSITE" id="PS00041">
    <property type="entry name" value="HTH_ARAC_FAMILY_1"/>
    <property type="match status" value="1"/>
</dbReference>
<evidence type="ECO:0000259" key="4">
    <source>
        <dbReference type="PROSITE" id="PS01124"/>
    </source>
</evidence>
<dbReference type="SUPFAM" id="SSF46689">
    <property type="entry name" value="Homeodomain-like"/>
    <property type="match status" value="2"/>
</dbReference>
<dbReference type="OrthoDB" id="282744at2"/>